<keyword evidence="2" id="KW-1185">Reference proteome</keyword>
<proteinExistence type="predicted"/>
<organism evidence="1 2">
    <name type="scientific">Paraburkholderia xenovorans (strain LB400)</name>
    <dbReference type="NCBI Taxonomy" id="266265"/>
    <lineage>
        <taxon>Bacteria</taxon>
        <taxon>Pseudomonadati</taxon>
        <taxon>Pseudomonadota</taxon>
        <taxon>Betaproteobacteria</taxon>
        <taxon>Burkholderiales</taxon>
        <taxon>Burkholderiaceae</taxon>
        <taxon>Paraburkholderia</taxon>
    </lineage>
</organism>
<sequence>MATRTMGADRFAATLSWLERGAVRGVRWDRRIPADRISRNPVAEKAKVSVAANGAPSAQERAAIGLVRELAGRYRETADAASTGPRWP</sequence>
<evidence type="ECO:0000313" key="2">
    <source>
        <dbReference type="Proteomes" id="UP000001817"/>
    </source>
</evidence>
<dbReference type="KEGG" id="bxe:Bxe_C0026"/>
<dbReference type="AlphaFoldDB" id="Q13IY6"/>
<protein>
    <submittedName>
        <fullName evidence="1">Uncharacterized protein</fullName>
    </submittedName>
</protein>
<dbReference type="Proteomes" id="UP000001817">
    <property type="component" value="Chromosome 3"/>
</dbReference>
<name>Q13IY6_PARXL</name>
<accession>Q13IY6</accession>
<dbReference type="EMBL" id="CP000272">
    <property type="protein sequence ID" value="ABE35953.1"/>
    <property type="molecule type" value="Genomic_DNA"/>
</dbReference>
<evidence type="ECO:0000313" key="1">
    <source>
        <dbReference type="EMBL" id="ABE35953.1"/>
    </source>
</evidence>
<reference evidence="1 2" key="1">
    <citation type="journal article" date="2006" name="Proc. Natl. Acad. Sci. U.S.A.">
        <title>Burkholderia xenovorans LB400 harbors a multi-replicon, 9.73-Mbp genome shaped for versatility.</title>
        <authorList>
            <person name="Chain P.S."/>
            <person name="Denef V.J."/>
            <person name="Konstantinidis K.T."/>
            <person name="Vergez L.M."/>
            <person name="Agullo L."/>
            <person name="Reyes V.L."/>
            <person name="Hauser L."/>
            <person name="Cordova M."/>
            <person name="Gomez L."/>
            <person name="Gonzalez M."/>
            <person name="Land M."/>
            <person name="Lao V."/>
            <person name="Larimer F."/>
            <person name="LiPuma J.J."/>
            <person name="Mahenthiralingam E."/>
            <person name="Malfatti S.A."/>
            <person name="Marx C.J."/>
            <person name="Parnell J.J."/>
            <person name="Ramette A."/>
            <person name="Richardson P."/>
            <person name="Seeger M."/>
            <person name="Smith D."/>
            <person name="Spilker T."/>
            <person name="Sul W.J."/>
            <person name="Tsoi T.V."/>
            <person name="Ulrich L.E."/>
            <person name="Zhulin I.B."/>
            <person name="Tiedje J.M."/>
        </authorList>
    </citation>
    <scope>NUCLEOTIDE SEQUENCE [LARGE SCALE GENOMIC DNA]</scope>
    <source>
        <strain evidence="1 2">LB400</strain>
    </source>
</reference>
<gene>
    <name evidence="1" type="ORF">Bxe_C0026</name>
</gene>